<dbReference type="InterPro" id="IPR050708">
    <property type="entry name" value="T6SS_VgrG/RHS"/>
</dbReference>
<dbReference type="PANTHER" id="PTHR32305">
    <property type="match status" value="1"/>
</dbReference>
<dbReference type="STRING" id="71657.SAMN02982996_02928"/>
<evidence type="ECO:0000256" key="1">
    <source>
        <dbReference type="ARBA" id="ARBA00022737"/>
    </source>
</evidence>
<keyword evidence="1" id="KW-0677">Repeat</keyword>
<gene>
    <name evidence="3" type="ORF">SAMN02982996_02928</name>
</gene>
<keyword evidence="4" id="KW-1185">Reference proteome</keyword>
<dbReference type="InterPro" id="IPR003615">
    <property type="entry name" value="HNH_nuc"/>
</dbReference>
<dbReference type="RefSeq" id="WP_280513594.1">
    <property type="nucleotide sequence ID" value="NZ_FNQS01000012.1"/>
</dbReference>
<dbReference type="EMBL" id="FNQS01000012">
    <property type="protein sequence ID" value="SEA93074.1"/>
    <property type="molecule type" value="Genomic_DNA"/>
</dbReference>
<dbReference type="NCBIfam" id="TIGR01643">
    <property type="entry name" value="YD_repeat_2x"/>
    <property type="match status" value="1"/>
</dbReference>
<evidence type="ECO:0000259" key="2">
    <source>
        <dbReference type="Pfam" id="PF25023"/>
    </source>
</evidence>
<dbReference type="CDD" id="cd00085">
    <property type="entry name" value="HNHc"/>
    <property type="match status" value="1"/>
</dbReference>
<dbReference type="NCBIfam" id="TIGR03696">
    <property type="entry name" value="Rhs_assc_core"/>
    <property type="match status" value="1"/>
</dbReference>
<proteinExistence type="predicted"/>
<dbReference type="AlphaFoldDB" id="A0A1H4F6Y5"/>
<dbReference type="InterPro" id="IPR056823">
    <property type="entry name" value="TEN-like_YD-shell"/>
</dbReference>
<dbReference type="Gene3D" id="2.180.10.10">
    <property type="entry name" value="RHS repeat-associated core"/>
    <property type="match status" value="1"/>
</dbReference>
<evidence type="ECO:0000313" key="3">
    <source>
        <dbReference type="EMBL" id="SEA93074.1"/>
    </source>
</evidence>
<organism evidence="3 4">
    <name type="scientific">Lonsdalea quercina</name>
    <dbReference type="NCBI Taxonomy" id="71657"/>
    <lineage>
        <taxon>Bacteria</taxon>
        <taxon>Pseudomonadati</taxon>
        <taxon>Pseudomonadota</taxon>
        <taxon>Gammaproteobacteria</taxon>
        <taxon>Enterobacterales</taxon>
        <taxon>Pectobacteriaceae</taxon>
        <taxon>Lonsdalea</taxon>
    </lineage>
</organism>
<dbReference type="InterPro" id="IPR006530">
    <property type="entry name" value="YD"/>
</dbReference>
<feature type="domain" description="Teneurin-like YD-shell" evidence="2">
    <location>
        <begin position="1"/>
        <end position="269"/>
    </location>
</feature>
<protein>
    <submittedName>
        <fullName evidence="3">RHS repeat-associated core domain-containing protein</fullName>
    </submittedName>
</protein>
<accession>A0A1H4F6Y5</accession>
<sequence length="436" mass="48911">EYRYDGAGNVTGVRTNRDSEGYRLDKTGRVLSVLTGGAGRTPTTETDYHYTRTGLPQEKGRLTEWEAGRLVQRDDTYYTYDRAGRLVRRQQVKPGFRAQVWHYRWDSRNQLRAVDTPTGETWYYRYDPFGRRVSKRCAERGEAVRYLWDGDQIAEVRHYRQGQQTSRRHWVHNGWELVVQQRHTAAGGWETDFVSSAPNGAPQALYDSEGELRWQAPKATLWGQRAVAETESADPGLAFAGQLRDSESGLCYNRFRYYDPAGGGYISPDPIGLAGGHNPYAYVHNPLGWIDPLGLAGCSTLDRIIADANKVASPGGHITPKQAEILKGNLPVVQRRSAFQNRLSRKEFVRDQKYLMSQWEANTGRVWPTGATPHHIIPLESGGANKWWNLMPTHGALPNHSLPGIPGPHAAGGVLRTTVQQGRKALPPGTITDLRL</sequence>
<dbReference type="PANTHER" id="PTHR32305:SF15">
    <property type="entry name" value="PROTEIN RHSA-RELATED"/>
    <property type="match status" value="1"/>
</dbReference>
<feature type="non-terminal residue" evidence="3">
    <location>
        <position position="1"/>
    </location>
</feature>
<evidence type="ECO:0000313" key="4">
    <source>
        <dbReference type="Proteomes" id="UP000187280"/>
    </source>
</evidence>
<dbReference type="PRINTS" id="PR00394">
    <property type="entry name" value="RHSPROTEIN"/>
</dbReference>
<dbReference type="InterPro" id="IPR022385">
    <property type="entry name" value="Rhs_assc_core"/>
</dbReference>
<dbReference type="GeneID" id="97765771"/>
<reference evidence="3 4" key="1">
    <citation type="submission" date="2016-10" db="EMBL/GenBank/DDBJ databases">
        <authorList>
            <person name="de Groot N.N."/>
        </authorList>
    </citation>
    <scope>NUCLEOTIDE SEQUENCE [LARGE SCALE GENOMIC DNA]</scope>
    <source>
        <strain evidence="3 4">ATCC 29281</strain>
    </source>
</reference>
<dbReference type="Proteomes" id="UP000187280">
    <property type="component" value="Unassembled WGS sequence"/>
</dbReference>
<name>A0A1H4F6Y5_9GAMM</name>
<dbReference type="Pfam" id="PF25023">
    <property type="entry name" value="TEN_YD-shell"/>
    <property type="match status" value="1"/>
</dbReference>